<gene>
    <name evidence="5" type="ORF">P0Y53_16610</name>
</gene>
<dbReference type="PANTHER" id="PTHR34983:SF2">
    <property type="entry name" value="ENDO-BETA-1,4-GALACTANASE"/>
    <property type="match status" value="1"/>
</dbReference>
<dbReference type="InterPro" id="IPR011683">
    <property type="entry name" value="Glyco_hydro_53"/>
</dbReference>
<name>A0AAJ5WNT2_9BACT</name>
<dbReference type="Proteomes" id="UP001220610">
    <property type="component" value="Chromosome"/>
</dbReference>
<dbReference type="EMBL" id="CP119311">
    <property type="protein sequence ID" value="WEK34111.1"/>
    <property type="molecule type" value="Genomic_DNA"/>
</dbReference>
<sequence>MKHRLSILLPGLMSGLLLLAACDKDDQPSTPDTTTQEKVYYDWTKLVVGADLSSVNMVQANGGRYEDSGRAKDPFVLFKQYGCNTARVRLFHNPAAPDGYSALGYCGLNDVVRTIRRAKEQGMAVCLDFHYSDTWADPSWQATPAAWAGLPLDILKDSLYNYTSMVLNLLSAQGLTPEMVQIGNEIQPGMLHPVGKISNNDYSALAVLLNSGIKAVRDFSQAAAIKPQIILHPASPQVQEWWFNGITAAGVTDYDIIGISYYEEWTSVMFHQLTALIKKLNSSFGKKVLIAETNYQWTNAARDGVVYHPQPSINGYAVSAAGQLEYHKAITQAVIDGGGMGVLVWEPAWIGTGKDWGQELIAFFDYDGKALPGLQFMHYPYKFQ</sequence>
<keyword evidence="4" id="KW-0732">Signal</keyword>
<evidence type="ECO:0000313" key="5">
    <source>
        <dbReference type="EMBL" id="WEK34111.1"/>
    </source>
</evidence>
<comment type="similarity">
    <text evidence="1 4">Belongs to the glycosyl hydrolase 53 family.</text>
</comment>
<evidence type="ECO:0000256" key="2">
    <source>
        <dbReference type="ARBA" id="ARBA00022801"/>
    </source>
</evidence>
<feature type="signal peptide" evidence="4">
    <location>
        <begin position="1"/>
        <end position="20"/>
    </location>
</feature>
<protein>
    <recommendedName>
        <fullName evidence="4">Arabinogalactan endo-beta-1,4-galactanase</fullName>
        <ecNumber evidence="4">3.2.1.89</ecNumber>
    </recommendedName>
</protein>
<evidence type="ECO:0000256" key="3">
    <source>
        <dbReference type="ARBA" id="ARBA00023295"/>
    </source>
</evidence>
<evidence type="ECO:0000313" key="6">
    <source>
        <dbReference type="Proteomes" id="UP001220610"/>
    </source>
</evidence>
<keyword evidence="3 4" id="KW-0326">Glycosidase</keyword>
<dbReference type="PANTHER" id="PTHR34983">
    <property type="entry name" value="ARABINOGALACTAN ENDO-BETA-1,4-GALACTANASE A"/>
    <property type="match status" value="1"/>
</dbReference>
<dbReference type="Pfam" id="PF07745">
    <property type="entry name" value="Glyco_hydro_53"/>
    <property type="match status" value="1"/>
</dbReference>
<organism evidence="5 6">
    <name type="scientific">Candidatus Pseudobacter hemicellulosilyticus</name>
    <dbReference type="NCBI Taxonomy" id="3121375"/>
    <lineage>
        <taxon>Bacteria</taxon>
        <taxon>Pseudomonadati</taxon>
        <taxon>Bacteroidota</taxon>
        <taxon>Chitinophagia</taxon>
        <taxon>Chitinophagales</taxon>
        <taxon>Chitinophagaceae</taxon>
        <taxon>Pseudobacter</taxon>
    </lineage>
</organism>
<dbReference type="GO" id="GO:0045490">
    <property type="term" value="P:pectin catabolic process"/>
    <property type="evidence" value="ECO:0007669"/>
    <property type="project" value="TreeGrafter"/>
</dbReference>
<dbReference type="Gene3D" id="3.20.20.80">
    <property type="entry name" value="Glycosidases"/>
    <property type="match status" value="1"/>
</dbReference>
<evidence type="ECO:0000256" key="4">
    <source>
        <dbReference type="RuleBase" id="RU361192"/>
    </source>
</evidence>
<dbReference type="GO" id="GO:0015926">
    <property type="term" value="F:glucosidase activity"/>
    <property type="evidence" value="ECO:0007669"/>
    <property type="project" value="InterPro"/>
</dbReference>
<feature type="chain" id="PRO_5042318367" description="Arabinogalactan endo-beta-1,4-galactanase" evidence="4">
    <location>
        <begin position="21"/>
        <end position="384"/>
    </location>
</feature>
<evidence type="ECO:0000256" key="1">
    <source>
        <dbReference type="ARBA" id="ARBA00010687"/>
    </source>
</evidence>
<keyword evidence="2 4" id="KW-0378">Hydrolase</keyword>
<dbReference type="GO" id="GO:0031218">
    <property type="term" value="F:arabinogalactan endo-1,4-beta-galactosidase activity"/>
    <property type="evidence" value="ECO:0007669"/>
    <property type="project" value="UniProtKB-EC"/>
</dbReference>
<proteinExistence type="inferred from homology"/>
<comment type="catalytic activity">
    <reaction evidence="4">
        <text>The enzyme specifically hydrolyzes (1-&gt;4)-beta-D-galactosidic linkages in type I arabinogalactans.</text>
        <dbReference type="EC" id="3.2.1.89"/>
    </reaction>
</comment>
<reference evidence="5" key="1">
    <citation type="submission" date="2023-03" db="EMBL/GenBank/DDBJ databases">
        <title>Andean soil-derived lignocellulolytic bacterial consortium as a source of novel taxa and putative plastic-active enzymes.</title>
        <authorList>
            <person name="Diaz-Garcia L."/>
            <person name="Chuvochina M."/>
            <person name="Feuerriegel G."/>
            <person name="Bunk B."/>
            <person name="Sproer C."/>
            <person name="Streit W.R."/>
            <person name="Rodriguez L.M."/>
            <person name="Overmann J."/>
            <person name="Jimenez D.J."/>
        </authorList>
    </citation>
    <scope>NUCLEOTIDE SEQUENCE</scope>
    <source>
        <strain evidence="5">MAG 7</strain>
    </source>
</reference>
<dbReference type="SUPFAM" id="SSF51445">
    <property type="entry name" value="(Trans)glycosidases"/>
    <property type="match status" value="1"/>
</dbReference>
<dbReference type="PROSITE" id="PS51257">
    <property type="entry name" value="PROKAR_LIPOPROTEIN"/>
    <property type="match status" value="1"/>
</dbReference>
<dbReference type="InterPro" id="IPR017853">
    <property type="entry name" value="GH"/>
</dbReference>
<accession>A0AAJ5WNT2</accession>
<dbReference type="AlphaFoldDB" id="A0AAJ5WNT2"/>
<dbReference type="EC" id="3.2.1.89" evidence="4"/>